<dbReference type="GO" id="GO:0016491">
    <property type="term" value="F:oxidoreductase activity"/>
    <property type="evidence" value="ECO:0007669"/>
    <property type="project" value="UniProtKB-KW"/>
</dbReference>
<dbReference type="PANTHER" id="PTHR43618">
    <property type="entry name" value="7-ALPHA-HYDROXYSTEROID DEHYDROGENASE"/>
    <property type="match status" value="1"/>
</dbReference>
<protein>
    <submittedName>
        <fullName evidence="4">Uncharacterized protein</fullName>
    </submittedName>
</protein>
<keyword evidence="2" id="KW-0521">NADP</keyword>
<dbReference type="InterPro" id="IPR036291">
    <property type="entry name" value="NAD(P)-bd_dom_sf"/>
</dbReference>
<evidence type="ECO:0000256" key="1">
    <source>
        <dbReference type="ARBA" id="ARBA00006484"/>
    </source>
</evidence>
<dbReference type="OrthoDB" id="2962696at2759"/>
<keyword evidence="5" id="KW-1185">Reference proteome</keyword>
<dbReference type="Proteomes" id="UP000054466">
    <property type="component" value="Unassembled WGS sequence"/>
</dbReference>
<dbReference type="Gene3D" id="3.40.50.720">
    <property type="entry name" value="NAD(P)-binding Rossmann-like Domain"/>
    <property type="match status" value="1"/>
</dbReference>
<evidence type="ECO:0000313" key="4">
    <source>
        <dbReference type="EMBL" id="KIW30108.1"/>
    </source>
</evidence>
<reference evidence="4 5" key="1">
    <citation type="submission" date="2015-01" db="EMBL/GenBank/DDBJ databases">
        <title>The Genome Sequence of Cladophialophora immunda CBS83496.</title>
        <authorList>
            <consortium name="The Broad Institute Genomics Platform"/>
            <person name="Cuomo C."/>
            <person name="de Hoog S."/>
            <person name="Gorbushina A."/>
            <person name="Stielow B."/>
            <person name="Teixiera M."/>
            <person name="Abouelleil A."/>
            <person name="Chapman S.B."/>
            <person name="Priest M."/>
            <person name="Young S.K."/>
            <person name="Wortman J."/>
            <person name="Nusbaum C."/>
            <person name="Birren B."/>
        </authorList>
    </citation>
    <scope>NUCLEOTIDE SEQUENCE [LARGE SCALE GENOMIC DNA]</scope>
    <source>
        <strain evidence="4 5">CBS 83496</strain>
    </source>
</reference>
<name>A0A0D2CG73_9EURO</name>
<evidence type="ECO:0000256" key="3">
    <source>
        <dbReference type="ARBA" id="ARBA00023002"/>
    </source>
</evidence>
<gene>
    <name evidence="4" type="ORF">PV07_05882</name>
</gene>
<dbReference type="Pfam" id="PF13561">
    <property type="entry name" value="adh_short_C2"/>
    <property type="match status" value="1"/>
</dbReference>
<dbReference type="PANTHER" id="PTHR43618:SF18">
    <property type="entry name" value="SHORT CHAIN DEHYDROGENASE_REDUCTASE FAMILY (AFU_ORTHOLOGUE AFUA_5G12480)"/>
    <property type="match status" value="1"/>
</dbReference>
<dbReference type="HOGENOM" id="CLU_2359527_0_0_1"/>
<dbReference type="STRING" id="569365.A0A0D2CG73"/>
<dbReference type="InterPro" id="IPR052178">
    <property type="entry name" value="Sec_Metab_Biosynth_SDR"/>
</dbReference>
<dbReference type="EMBL" id="KN847042">
    <property type="protein sequence ID" value="KIW30108.1"/>
    <property type="molecule type" value="Genomic_DNA"/>
</dbReference>
<dbReference type="RefSeq" id="XP_016250324.1">
    <property type="nucleotide sequence ID" value="XM_016392805.1"/>
</dbReference>
<dbReference type="SUPFAM" id="SSF51735">
    <property type="entry name" value="NAD(P)-binding Rossmann-fold domains"/>
    <property type="match status" value="1"/>
</dbReference>
<accession>A0A0D2CG73</accession>
<dbReference type="GeneID" id="27345076"/>
<dbReference type="InterPro" id="IPR002347">
    <property type="entry name" value="SDR_fam"/>
</dbReference>
<dbReference type="PRINTS" id="PR00081">
    <property type="entry name" value="GDHRDH"/>
</dbReference>
<comment type="similarity">
    <text evidence="1">Belongs to the short-chain dehydrogenases/reductases (SDR) family.</text>
</comment>
<dbReference type="AlphaFoldDB" id="A0A0D2CG73"/>
<evidence type="ECO:0000256" key="2">
    <source>
        <dbReference type="ARBA" id="ARBA00022857"/>
    </source>
</evidence>
<proteinExistence type="inferred from homology"/>
<organism evidence="4 5">
    <name type="scientific">Cladophialophora immunda</name>
    <dbReference type="NCBI Taxonomy" id="569365"/>
    <lineage>
        <taxon>Eukaryota</taxon>
        <taxon>Fungi</taxon>
        <taxon>Dikarya</taxon>
        <taxon>Ascomycota</taxon>
        <taxon>Pezizomycotina</taxon>
        <taxon>Eurotiomycetes</taxon>
        <taxon>Chaetothyriomycetidae</taxon>
        <taxon>Chaetothyriales</taxon>
        <taxon>Herpotrichiellaceae</taxon>
        <taxon>Cladophialophora</taxon>
    </lineage>
</organism>
<evidence type="ECO:0000313" key="5">
    <source>
        <dbReference type="Proteomes" id="UP000054466"/>
    </source>
</evidence>
<dbReference type="VEuPathDB" id="FungiDB:PV07_05882"/>
<sequence length="96" mass="10147">MWKQLATFLSPYSIRANVHVPGIISSEMSQSLLQSFGSDTESGGNLSRAEIPVCRAGTGEDVASTILYLVSNTEAFLHGTIIPSDGGRTSITPAAY</sequence>
<keyword evidence="3" id="KW-0560">Oxidoreductase</keyword>